<name>B0DT68_LACBS</name>
<feature type="compositionally biased region" description="Polar residues" evidence="1">
    <location>
        <begin position="114"/>
        <end position="124"/>
    </location>
</feature>
<dbReference type="HOGENOM" id="CLU_1415402_0_0_1"/>
<feature type="compositionally biased region" description="Acidic residues" evidence="1">
    <location>
        <begin position="19"/>
        <end position="31"/>
    </location>
</feature>
<reference evidence="2 3" key="1">
    <citation type="journal article" date="2008" name="Nature">
        <title>The genome of Laccaria bicolor provides insights into mycorrhizal symbiosis.</title>
        <authorList>
            <person name="Martin F."/>
            <person name="Aerts A."/>
            <person name="Ahren D."/>
            <person name="Brun A."/>
            <person name="Danchin E.G.J."/>
            <person name="Duchaussoy F."/>
            <person name="Gibon J."/>
            <person name="Kohler A."/>
            <person name="Lindquist E."/>
            <person name="Pereda V."/>
            <person name="Salamov A."/>
            <person name="Shapiro H.J."/>
            <person name="Wuyts J."/>
            <person name="Blaudez D."/>
            <person name="Buee M."/>
            <person name="Brokstein P."/>
            <person name="Canbaeck B."/>
            <person name="Cohen D."/>
            <person name="Courty P.E."/>
            <person name="Coutinho P.M."/>
            <person name="Delaruelle C."/>
            <person name="Detter J.C."/>
            <person name="Deveau A."/>
            <person name="DiFazio S."/>
            <person name="Duplessis S."/>
            <person name="Fraissinet-Tachet L."/>
            <person name="Lucic E."/>
            <person name="Frey-Klett P."/>
            <person name="Fourrey C."/>
            <person name="Feussner I."/>
            <person name="Gay G."/>
            <person name="Grimwood J."/>
            <person name="Hoegger P.J."/>
            <person name="Jain P."/>
            <person name="Kilaru S."/>
            <person name="Labbe J."/>
            <person name="Lin Y.C."/>
            <person name="Legue V."/>
            <person name="Le Tacon F."/>
            <person name="Marmeisse R."/>
            <person name="Melayah D."/>
            <person name="Montanini B."/>
            <person name="Muratet M."/>
            <person name="Nehls U."/>
            <person name="Niculita-Hirzel H."/>
            <person name="Oudot-Le Secq M.P."/>
            <person name="Peter M."/>
            <person name="Quesneville H."/>
            <person name="Rajashekar B."/>
            <person name="Reich M."/>
            <person name="Rouhier N."/>
            <person name="Schmutz J."/>
            <person name="Yin T."/>
            <person name="Chalot M."/>
            <person name="Henrissat B."/>
            <person name="Kuees U."/>
            <person name="Lucas S."/>
            <person name="Van de Peer Y."/>
            <person name="Podila G.K."/>
            <person name="Polle A."/>
            <person name="Pukkila P.J."/>
            <person name="Richardson P.M."/>
            <person name="Rouze P."/>
            <person name="Sanders I.R."/>
            <person name="Stajich J.E."/>
            <person name="Tunlid A."/>
            <person name="Tuskan G."/>
            <person name="Grigoriev I.V."/>
        </authorList>
    </citation>
    <scope>NUCLEOTIDE SEQUENCE [LARGE SCALE GENOMIC DNA]</scope>
    <source>
        <strain evidence="3">S238N-H82 / ATCC MYA-4686</strain>
    </source>
</reference>
<feature type="region of interest" description="Disordered" evidence="1">
    <location>
        <begin position="19"/>
        <end position="53"/>
    </location>
</feature>
<evidence type="ECO:0000313" key="3">
    <source>
        <dbReference type="Proteomes" id="UP000001194"/>
    </source>
</evidence>
<proteinExistence type="predicted"/>
<dbReference type="KEGG" id="lbc:LACBIDRAFT_309849"/>
<dbReference type="Proteomes" id="UP000001194">
    <property type="component" value="Unassembled WGS sequence"/>
</dbReference>
<organism evidence="3">
    <name type="scientific">Laccaria bicolor (strain S238N-H82 / ATCC MYA-4686)</name>
    <name type="common">Bicoloured deceiver</name>
    <name type="synonym">Laccaria laccata var. bicolor</name>
    <dbReference type="NCBI Taxonomy" id="486041"/>
    <lineage>
        <taxon>Eukaryota</taxon>
        <taxon>Fungi</taxon>
        <taxon>Dikarya</taxon>
        <taxon>Basidiomycota</taxon>
        <taxon>Agaricomycotina</taxon>
        <taxon>Agaricomycetes</taxon>
        <taxon>Agaricomycetidae</taxon>
        <taxon>Agaricales</taxon>
        <taxon>Agaricineae</taxon>
        <taxon>Hydnangiaceae</taxon>
        <taxon>Laccaria</taxon>
    </lineage>
</organism>
<evidence type="ECO:0000313" key="2">
    <source>
        <dbReference type="EMBL" id="EDR02167.1"/>
    </source>
</evidence>
<sequence length="192" mass="21426">MMARRLNFSGNILANMDDISEGDEVDDDDDVPVQPKRRNNGKLKTPGDMSLDTSDLDCISRPTSVPQPPIPMAFHPISNDRISGSHKRPRFDRSAAIPLSRSPPDNYSYHRSPISFSRGQQPGGYSQHGPRESSHHQHHPASSSQYTPSSLGRAIPLPHPVPIQLQSAPALSYSFLRFWTPTSARQRYLFQS</sequence>
<feature type="region of interest" description="Disordered" evidence="1">
    <location>
        <begin position="75"/>
        <end position="155"/>
    </location>
</feature>
<dbReference type="AlphaFoldDB" id="B0DT68"/>
<dbReference type="EMBL" id="DS547132">
    <property type="protein sequence ID" value="EDR02167.1"/>
    <property type="molecule type" value="Genomic_DNA"/>
</dbReference>
<evidence type="ECO:0000256" key="1">
    <source>
        <dbReference type="SAM" id="MobiDB-lite"/>
    </source>
</evidence>
<dbReference type="RefSeq" id="XP_001887112.1">
    <property type="nucleotide sequence ID" value="XM_001887077.1"/>
</dbReference>
<accession>B0DT68</accession>
<dbReference type="GeneID" id="6082804"/>
<dbReference type="InParanoid" id="B0DT68"/>
<gene>
    <name evidence="2" type="ORF">LACBIDRAFT_309849</name>
</gene>
<protein>
    <submittedName>
        <fullName evidence="2">Predicted protein</fullName>
    </submittedName>
</protein>
<keyword evidence="3" id="KW-1185">Reference proteome</keyword>